<evidence type="ECO:0000259" key="1">
    <source>
        <dbReference type="Pfam" id="PF11412"/>
    </source>
</evidence>
<dbReference type="GO" id="GO:0045454">
    <property type="term" value="P:cell redox homeostasis"/>
    <property type="evidence" value="ECO:0007669"/>
    <property type="project" value="TreeGrafter"/>
</dbReference>
<dbReference type="PANTHER" id="PTHR32234:SF0">
    <property type="entry name" value="THIOL:DISULFIDE INTERCHANGE PROTEIN DSBD"/>
    <property type="match status" value="1"/>
</dbReference>
<sequence>MKKTLFLIFYLLCGGYIKADQDISFMYLQDNEIKPADEVFVISYFEDGGVLKVNWSIEDGYYLYFDSILIKENQKIVDFDITDGMIINHEDEFFGETKIIRNILEISSIEEIETNLIEIAYQGCSDRGFCYPVQNKNIK</sequence>
<keyword evidence="2" id="KW-0413">Isomerase</keyword>
<dbReference type="GO" id="GO:0015035">
    <property type="term" value="F:protein-disulfide reductase activity"/>
    <property type="evidence" value="ECO:0007669"/>
    <property type="project" value="TreeGrafter"/>
</dbReference>
<dbReference type="EMBL" id="AY619685">
    <property type="protein sequence ID" value="AAT38587.1"/>
    <property type="molecule type" value="Genomic_DNA"/>
</dbReference>
<evidence type="ECO:0000313" key="2">
    <source>
        <dbReference type="EMBL" id="AAT38587.1"/>
    </source>
</evidence>
<dbReference type="Gene3D" id="2.60.40.1250">
    <property type="entry name" value="Thiol:disulfide interchange protein DsbD, N-terminal domain"/>
    <property type="match status" value="1"/>
</dbReference>
<dbReference type="PANTHER" id="PTHR32234">
    <property type="entry name" value="THIOL:DISULFIDE INTERCHANGE PROTEIN DSBD"/>
    <property type="match status" value="1"/>
</dbReference>
<gene>
    <name evidence="2" type="ORF">eBACHOT4E07.26</name>
</gene>
<dbReference type="GO" id="GO:0016853">
    <property type="term" value="F:isomerase activity"/>
    <property type="evidence" value="ECO:0007669"/>
    <property type="project" value="UniProtKB-KW"/>
</dbReference>
<dbReference type="SUPFAM" id="SSF74863">
    <property type="entry name" value="Thiol:disulfide interchange protein DsbD, N-terminal domain (DsbD-alpha)"/>
    <property type="match status" value="1"/>
</dbReference>
<protein>
    <submittedName>
        <fullName evidence="2">Predicted thio-disulfide isomerase/thioreduoxin</fullName>
    </submittedName>
</protein>
<organism evidence="2">
    <name type="scientific">uncultured gamma proteobacterium eBACHOT4E07</name>
    <dbReference type="NCBI Taxonomy" id="279908"/>
    <lineage>
        <taxon>Bacteria</taxon>
        <taxon>Pseudomonadati</taxon>
        <taxon>Pseudomonadota</taxon>
        <taxon>Gammaproteobacteria</taxon>
        <taxon>SAR86 cluster</taxon>
        <taxon>environmental samples</taxon>
    </lineage>
</organism>
<accession>Q6IVR1</accession>
<feature type="domain" description="Thiol:disulfide interchange protein DsbD N-terminal" evidence="1">
    <location>
        <begin position="32"/>
        <end position="138"/>
    </location>
</feature>
<dbReference type="InterPro" id="IPR028250">
    <property type="entry name" value="DsbDN"/>
</dbReference>
<dbReference type="InterPro" id="IPR036929">
    <property type="entry name" value="DsbDN_sf"/>
</dbReference>
<dbReference type="AlphaFoldDB" id="Q6IVR1"/>
<reference evidence="2" key="1">
    <citation type="journal article" date="2004" name="Environ. Microbiol.">
        <title>Different SAR86 subgroups harbour divergent proteorhodopsins.</title>
        <authorList>
            <person name="Sabehi G."/>
            <person name="Beja O."/>
            <person name="Suzuki M.T."/>
            <person name="Preston C.M."/>
            <person name="DeLong E.F."/>
        </authorList>
    </citation>
    <scope>NUCLEOTIDE SEQUENCE</scope>
</reference>
<name>Q6IVR1_9GAMM</name>
<proteinExistence type="predicted"/>
<dbReference type="Pfam" id="PF11412">
    <property type="entry name" value="DsbD_N"/>
    <property type="match status" value="1"/>
</dbReference>